<dbReference type="KEGG" id="tob:V4D31_04735"/>
<dbReference type="RefSeq" id="WP_353685323.1">
    <property type="nucleotide sequence ID" value="NZ_CP144374.1"/>
</dbReference>
<dbReference type="CDD" id="cd02947">
    <property type="entry name" value="TRX_family"/>
    <property type="match status" value="1"/>
</dbReference>
<organism evidence="2">
    <name type="scientific">Thermodesulfovibrio obliviosus</name>
    <dbReference type="NCBI Taxonomy" id="3118332"/>
    <lineage>
        <taxon>Bacteria</taxon>
        <taxon>Pseudomonadati</taxon>
        <taxon>Nitrospirota</taxon>
        <taxon>Thermodesulfovibrionia</taxon>
        <taxon>Thermodesulfovibrionales</taxon>
        <taxon>Thermodesulfovibrionaceae</taxon>
        <taxon>Thermodesulfovibrio</taxon>
    </lineage>
</organism>
<accession>A0AAU8H1Y8</accession>
<sequence>MTYLKKIIIFASVLLLFLSASSAYCKEKKPVILYLFWAEGCPHCAKEKLFLSDLKKKYPLLQVKDYEISLPGSIGLLQTMSKAYNITPRGVPVTFIGNKALIGFSEKIAFQIEEIVKHCLKNTCEDPLYKK</sequence>
<dbReference type="SUPFAM" id="SSF52833">
    <property type="entry name" value="Thioredoxin-like"/>
    <property type="match status" value="1"/>
</dbReference>
<proteinExistence type="predicted"/>
<dbReference type="EMBL" id="CP144374">
    <property type="protein sequence ID" value="XCH47662.1"/>
    <property type="molecule type" value="Genomic_DNA"/>
</dbReference>
<dbReference type="PROSITE" id="PS51354">
    <property type="entry name" value="GLUTAREDOXIN_2"/>
    <property type="match status" value="1"/>
</dbReference>
<feature type="chain" id="PRO_5043661339" evidence="1">
    <location>
        <begin position="26"/>
        <end position="131"/>
    </location>
</feature>
<keyword evidence="1" id="KW-0732">Signal</keyword>
<evidence type="ECO:0000256" key="1">
    <source>
        <dbReference type="SAM" id="SignalP"/>
    </source>
</evidence>
<dbReference type="Gene3D" id="3.40.30.10">
    <property type="entry name" value="Glutaredoxin"/>
    <property type="match status" value="1"/>
</dbReference>
<reference evidence="2" key="1">
    <citation type="submission" date="2024-01" db="EMBL/GenBank/DDBJ databases">
        <title>The first autotrophic representatives of the genus Thermodesulfovibrio.</title>
        <authorList>
            <person name="Maltseva A.I."/>
            <person name="Elcheninov A.G."/>
            <person name="Kublanov I.V."/>
            <person name="Lebedinsky A.V."/>
            <person name="Frolov E.N."/>
        </authorList>
    </citation>
    <scope>NUCLEOTIDE SEQUENCE</scope>
    <source>
        <strain evidence="2">3462-1</strain>
    </source>
</reference>
<name>A0AAU8H1Y8_9BACT</name>
<protein>
    <submittedName>
        <fullName evidence="2">Thioredoxin family protein</fullName>
    </submittedName>
</protein>
<dbReference type="InterPro" id="IPR036249">
    <property type="entry name" value="Thioredoxin-like_sf"/>
</dbReference>
<gene>
    <name evidence="2" type="ORF">V4D31_04735</name>
</gene>
<dbReference type="AlphaFoldDB" id="A0AAU8H1Y8"/>
<feature type="signal peptide" evidence="1">
    <location>
        <begin position="1"/>
        <end position="25"/>
    </location>
</feature>
<evidence type="ECO:0000313" key="2">
    <source>
        <dbReference type="EMBL" id="XCH47662.1"/>
    </source>
</evidence>